<dbReference type="FunFam" id="3.30.160.60:FF:000332">
    <property type="entry name" value="E3 ubiquitin-protein ligase TRIM37 isoform X1"/>
    <property type="match status" value="1"/>
</dbReference>
<dbReference type="GO" id="GO:0070842">
    <property type="term" value="P:aggresome assembly"/>
    <property type="evidence" value="ECO:0007669"/>
    <property type="project" value="TreeGrafter"/>
</dbReference>
<dbReference type="InterPro" id="IPR037299">
    <property type="entry name" value="TRIM37_MATH"/>
</dbReference>
<dbReference type="CDD" id="cd19779">
    <property type="entry name" value="Bbox2_TRIM37_C-VIII"/>
    <property type="match status" value="1"/>
</dbReference>
<evidence type="ECO:0000259" key="8">
    <source>
        <dbReference type="PROSITE" id="PS50144"/>
    </source>
</evidence>
<dbReference type="GO" id="GO:0051865">
    <property type="term" value="P:protein autoubiquitination"/>
    <property type="evidence" value="ECO:0007669"/>
    <property type="project" value="TreeGrafter"/>
</dbReference>
<evidence type="ECO:0000259" key="7">
    <source>
        <dbReference type="PROSITE" id="PS50119"/>
    </source>
</evidence>
<feature type="region of interest" description="Disordered" evidence="6">
    <location>
        <begin position="592"/>
        <end position="631"/>
    </location>
</feature>
<dbReference type="GO" id="GO:0035098">
    <property type="term" value="C:ESC/E(Z) complex"/>
    <property type="evidence" value="ECO:0007669"/>
    <property type="project" value="TreeGrafter"/>
</dbReference>
<keyword evidence="10" id="KW-1185">Reference proteome</keyword>
<evidence type="ECO:0000313" key="10">
    <source>
        <dbReference type="Proteomes" id="UP000472262"/>
    </source>
</evidence>
<protein>
    <submittedName>
        <fullName evidence="9">Tripartite motif containing 37</fullName>
    </submittedName>
</protein>
<feature type="compositionally biased region" description="Acidic residues" evidence="6">
    <location>
        <begin position="495"/>
        <end position="514"/>
    </location>
</feature>
<dbReference type="Ensembl" id="ENSSGRT00000030733.1">
    <property type="protein sequence ID" value="ENSSGRP00000028582.1"/>
    <property type="gene ID" value="ENSSGRG00000016151.1"/>
</dbReference>
<feature type="region of interest" description="Disordered" evidence="6">
    <location>
        <begin position="438"/>
        <end position="538"/>
    </location>
</feature>
<dbReference type="InterPro" id="IPR003649">
    <property type="entry name" value="Bbox_C"/>
</dbReference>
<reference evidence="9" key="1">
    <citation type="submission" date="2025-08" db="UniProtKB">
        <authorList>
            <consortium name="Ensembl"/>
        </authorList>
    </citation>
    <scope>IDENTIFICATION</scope>
</reference>
<dbReference type="SMART" id="SM00336">
    <property type="entry name" value="BBOX"/>
    <property type="match status" value="1"/>
</dbReference>
<dbReference type="InterPro" id="IPR000315">
    <property type="entry name" value="Znf_B-box"/>
</dbReference>
<dbReference type="SUPFAM" id="SSF57845">
    <property type="entry name" value="B-box zinc-binding domain"/>
    <property type="match status" value="1"/>
</dbReference>
<dbReference type="PROSITE" id="PS50144">
    <property type="entry name" value="MATH"/>
    <property type="match status" value="1"/>
</dbReference>
<feature type="domain" description="B box-type" evidence="7">
    <location>
        <begin position="81"/>
        <end position="123"/>
    </location>
</feature>
<dbReference type="SMART" id="SM00502">
    <property type="entry name" value="BBC"/>
    <property type="match status" value="1"/>
</dbReference>
<dbReference type="InterPro" id="IPR013083">
    <property type="entry name" value="Znf_RING/FYVE/PHD"/>
</dbReference>
<dbReference type="GO" id="GO:0016235">
    <property type="term" value="C:aggresome"/>
    <property type="evidence" value="ECO:0007669"/>
    <property type="project" value="TreeGrafter"/>
</dbReference>
<feature type="domain" description="MATH" evidence="8">
    <location>
        <begin position="267"/>
        <end position="394"/>
    </location>
</feature>
<dbReference type="PANTHER" id="PTHR36754:SF2">
    <property type="entry name" value="E3 UBIQUITIN-PROTEIN LIGASE TRIM37"/>
    <property type="match status" value="1"/>
</dbReference>
<feature type="compositionally biased region" description="Basic and acidic residues" evidence="6">
    <location>
        <begin position="459"/>
        <end position="473"/>
    </location>
</feature>
<dbReference type="SMART" id="SM00061">
    <property type="entry name" value="MATH"/>
    <property type="match status" value="1"/>
</dbReference>
<dbReference type="GO" id="GO:0061630">
    <property type="term" value="F:ubiquitin protein ligase activity"/>
    <property type="evidence" value="ECO:0007669"/>
    <property type="project" value="TreeGrafter"/>
</dbReference>
<dbReference type="AlphaFoldDB" id="A0A672LWU4"/>
<dbReference type="CDD" id="cd16619">
    <property type="entry name" value="mRING-HC-C4C4_TRIM37_C-VIII"/>
    <property type="match status" value="1"/>
</dbReference>
<evidence type="ECO:0000256" key="3">
    <source>
        <dbReference type="ARBA" id="ARBA00022833"/>
    </source>
</evidence>
<sequence length="762" mass="85993">MDEQSVESIAEVFRCFICMEKLRDARLCPHCSKLCCFSCIRVRKHIAPLQLRELVNCRWAEEVTQQLDTLQLCNLTKHEENDKDKCENHHEKLSVFCWTCKKCICHQCALWGGMHGGHTFKPLAEIYEQHVTKVNEEVAKLRRRLMELISLVQEVEKNVEAVRGAKDERVREIRNAVEMMIARLDNQLKNKLITLMGQKTSLTQETELLESLLQEVEHQLRLCSKSELISKSPEILLMFQQVHRKPMQSFVTTPVPPDFTSELVPAYDSSTFVLANFSTLRQRADPVYSPPLQISGLCWRLKVYPDGNGVVRGNYLSVFLELSAGLPETSKYEYRVEMVHQASSDPTKNIIREFASDFEVGECWGYNRFFRLDLLASEGYLNMQTDNLVLRYQVRSPTFFQKCRDQYWYITQLESAQSSYIQQINNLKERLAIELFRRQKSRSSSPPDRRLCPTTSSGRDSRQGKSSVLEERSQAASAETKEDEDEEKTQHDDSNELSDGDLEVDCLIGDEDVNPLDGSSTSGSSTATSNTEENDVDEETMYVQDLKYSLGGSGAGARGSKRGASSASLLEIDPVILIQLLDLKDRSHVESLWGMQPRPPTSLLQTAAVPSRKERERRPQAVRRSTPDSGVLIRLKAQMAEVRSKMSDVKGQLEARSGAGRVSSLGASNHDRGPSMDSEMGPSRKPSELLFKAPVSSRHSWSGMKQPNHVLPGMSSDSELDCDMENENEDEVVALEAGDCAFDTRTLPCPGSYLTLKPLLPA</sequence>
<feature type="region of interest" description="Disordered" evidence="6">
    <location>
        <begin position="643"/>
        <end position="686"/>
    </location>
</feature>
<dbReference type="GO" id="GO:0031625">
    <property type="term" value="F:ubiquitin protein ligase binding"/>
    <property type="evidence" value="ECO:0007669"/>
    <property type="project" value="TreeGrafter"/>
</dbReference>
<evidence type="ECO:0000313" key="9">
    <source>
        <dbReference type="Ensembl" id="ENSSGRP00000028582.1"/>
    </source>
</evidence>
<evidence type="ECO:0000256" key="4">
    <source>
        <dbReference type="PROSITE-ProRule" id="PRU00024"/>
    </source>
</evidence>
<dbReference type="Gene3D" id="3.30.160.60">
    <property type="entry name" value="Classic Zinc Finger"/>
    <property type="match status" value="1"/>
</dbReference>
<evidence type="ECO:0000256" key="1">
    <source>
        <dbReference type="ARBA" id="ARBA00022723"/>
    </source>
</evidence>
<dbReference type="GO" id="GO:0005778">
    <property type="term" value="C:peroxisomal membrane"/>
    <property type="evidence" value="ECO:0007669"/>
    <property type="project" value="TreeGrafter"/>
</dbReference>
<evidence type="ECO:0000256" key="5">
    <source>
        <dbReference type="SAM" id="Coils"/>
    </source>
</evidence>
<dbReference type="PROSITE" id="PS50119">
    <property type="entry name" value="ZF_BBOX"/>
    <property type="match status" value="1"/>
</dbReference>
<organism evidence="9 10">
    <name type="scientific">Sinocyclocheilus grahami</name>
    <name type="common">Dianchi golden-line fish</name>
    <name type="synonym">Barbus grahami</name>
    <dbReference type="NCBI Taxonomy" id="75366"/>
    <lineage>
        <taxon>Eukaryota</taxon>
        <taxon>Metazoa</taxon>
        <taxon>Chordata</taxon>
        <taxon>Craniata</taxon>
        <taxon>Vertebrata</taxon>
        <taxon>Euteleostomi</taxon>
        <taxon>Actinopterygii</taxon>
        <taxon>Neopterygii</taxon>
        <taxon>Teleostei</taxon>
        <taxon>Ostariophysi</taxon>
        <taxon>Cypriniformes</taxon>
        <taxon>Cyprinidae</taxon>
        <taxon>Cyprininae</taxon>
        <taxon>Sinocyclocheilus</taxon>
    </lineage>
</organism>
<dbReference type="Proteomes" id="UP000472262">
    <property type="component" value="Unassembled WGS sequence"/>
</dbReference>
<keyword evidence="3" id="KW-0862">Zinc</keyword>
<dbReference type="Gene3D" id="3.30.40.10">
    <property type="entry name" value="Zinc/RING finger domain, C3HC4 (zinc finger)"/>
    <property type="match status" value="1"/>
</dbReference>
<dbReference type="InterPro" id="IPR053003">
    <property type="entry name" value="TRIM_RBCC_E3_ubiq-ligases"/>
</dbReference>
<feature type="coiled-coil region" evidence="5">
    <location>
        <begin position="124"/>
        <end position="158"/>
    </location>
</feature>
<dbReference type="InterPro" id="IPR008974">
    <property type="entry name" value="TRAF-like"/>
</dbReference>
<dbReference type="Gene3D" id="2.60.210.10">
    <property type="entry name" value="Apoptosis, Tumor Necrosis Factor Receptor Associated Protein 2, Chain A"/>
    <property type="match status" value="1"/>
</dbReference>
<feature type="compositionally biased region" description="Low complexity" evidence="6">
    <location>
        <begin position="518"/>
        <end position="531"/>
    </location>
</feature>
<gene>
    <name evidence="9" type="primary">LOC107577452</name>
</gene>
<accession>A0A672LWU4</accession>
<evidence type="ECO:0000256" key="2">
    <source>
        <dbReference type="ARBA" id="ARBA00022771"/>
    </source>
</evidence>
<keyword evidence="2 4" id="KW-0863">Zinc-finger</keyword>
<keyword evidence="5" id="KW-0175">Coiled coil</keyword>
<dbReference type="PANTHER" id="PTHR36754">
    <property type="entry name" value="E3 UBIQUITIN-PROTEIN LIGASE TRIM37"/>
    <property type="match status" value="1"/>
</dbReference>
<reference evidence="9" key="2">
    <citation type="submission" date="2025-09" db="UniProtKB">
        <authorList>
            <consortium name="Ensembl"/>
        </authorList>
    </citation>
    <scope>IDENTIFICATION</scope>
</reference>
<dbReference type="Pfam" id="PF00643">
    <property type="entry name" value="zf-B_box"/>
    <property type="match status" value="1"/>
</dbReference>
<proteinExistence type="predicted"/>
<dbReference type="SUPFAM" id="SSF49599">
    <property type="entry name" value="TRAF domain-like"/>
    <property type="match status" value="1"/>
</dbReference>
<dbReference type="GO" id="GO:0008270">
    <property type="term" value="F:zinc ion binding"/>
    <property type="evidence" value="ECO:0007669"/>
    <property type="project" value="UniProtKB-KW"/>
</dbReference>
<dbReference type="GO" id="GO:0006513">
    <property type="term" value="P:protein monoubiquitination"/>
    <property type="evidence" value="ECO:0007669"/>
    <property type="project" value="TreeGrafter"/>
</dbReference>
<dbReference type="Pfam" id="PF22486">
    <property type="entry name" value="MATH_2"/>
    <property type="match status" value="1"/>
</dbReference>
<dbReference type="InterPro" id="IPR002083">
    <property type="entry name" value="MATH/TRAF_dom"/>
</dbReference>
<dbReference type="CDD" id="cd03773">
    <property type="entry name" value="MATH_TRIM37"/>
    <property type="match status" value="1"/>
</dbReference>
<evidence type="ECO:0000256" key="6">
    <source>
        <dbReference type="SAM" id="MobiDB-lite"/>
    </source>
</evidence>
<dbReference type="GO" id="GO:0005164">
    <property type="term" value="F:tumor necrosis factor receptor binding"/>
    <property type="evidence" value="ECO:0007669"/>
    <property type="project" value="TreeGrafter"/>
</dbReference>
<name>A0A672LWU4_SINGR</name>
<feature type="compositionally biased region" description="Basic and acidic residues" evidence="6">
    <location>
        <begin position="643"/>
        <end position="653"/>
    </location>
</feature>
<keyword evidence="1" id="KW-0479">Metal-binding</keyword>